<dbReference type="AlphaFoldDB" id="A0A7W3T4G0"/>
<sequence length="403" mass="41716">MGSIEVRPTWRGTAAVARKVIRGHWGPLLPLVVAVALTVVVTGPVHRAQDEAEARATSEGAQRSLTVWERPAAEGETESEGVRPDLLTEARLAEIAELPGVRTVVAGGSGVGEVYPGAPVGEGEPTDPAMLRVLPWTADLSLRAGDPPGLTEIVLPDGFAGRSAEELLGERLVFRHTPLVWEGDPDGVESGRGNEPVDVELTVAGVHGGPASPAEGEPWGYMTPGIVQMFHLAERPRREQGFESARVEAYGPDRADRLVEELRATGLVVEPVAVELRRLTAPLDVAAVWTRVAPWAVFGLGMFAGLVIGAVRMTAGGGSRGVRDGGSSADRGPRVGAVGVALAGVASAAAGALIGLVIGTVFTGMWSGAAVATAVVLVPWVGMATLLGTGLPWRGTHRPPAPG</sequence>
<protein>
    <submittedName>
        <fullName evidence="2">Uncharacterized protein</fullName>
    </submittedName>
</protein>
<feature type="transmembrane region" description="Helical" evidence="1">
    <location>
        <begin position="292"/>
        <end position="315"/>
    </location>
</feature>
<accession>A0A7W3T4G0</accession>
<keyword evidence="1" id="KW-1133">Transmembrane helix</keyword>
<keyword evidence="1" id="KW-0472">Membrane</keyword>
<organism evidence="2 3">
    <name type="scientific">Streptomyces calidiresistens</name>
    <dbReference type="NCBI Taxonomy" id="1485586"/>
    <lineage>
        <taxon>Bacteria</taxon>
        <taxon>Bacillati</taxon>
        <taxon>Actinomycetota</taxon>
        <taxon>Actinomycetes</taxon>
        <taxon>Kitasatosporales</taxon>
        <taxon>Streptomycetaceae</taxon>
        <taxon>Streptomyces</taxon>
    </lineage>
</organism>
<feature type="transmembrane region" description="Helical" evidence="1">
    <location>
        <begin position="364"/>
        <end position="388"/>
    </location>
</feature>
<dbReference type="Proteomes" id="UP000530234">
    <property type="component" value="Unassembled WGS sequence"/>
</dbReference>
<evidence type="ECO:0000256" key="1">
    <source>
        <dbReference type="SAM" id="Phobius"/>
    </source>
</evidence>
<gene>
    <name evidence="2" type="ORF">FOE67_14955</name>
</gene>
<keyword evidence="1" id="KW-0812">Transmembrane</keyword>
<keyword evidence="3" id="KW-1185">Reference proteome</keyword>
<feature type="transmembrane region" description="Helical" evidence="1">
    <location>
        <begin position="335"/>
        <end position="358"/>
    </location>
</feature>
<evidence type="ECO:0000313" key="3">
    <source>
        <dbReference type="Proteomes" id="UP000530234"/>
    </source>
</evidence>
<evidence type="ECO:0000313" key="2">
    <source>
        <dbReference type="EMBL" id="MBB0230779.1"/>
    </source>
</evidence>
<comment type="caution">
    <text evidence="2">The sequence shown here is derived from an EMBL/GenBank/DDBJ whole genome shotgun (WGS) entry which is preliminary data.</text>
</comment>
<dbReference type="EMBL" id="VKHS01000350">
    <property type="protein sequence ID" value="MBB0230779.1"/>
    <property type="molecule type" value="Genomic_DNA"/>
</dbReference>
<dbReference type="RefSeq" id="WP_182664539.1">
    <property type="nucleotide sequence ID" value="NZ_VKHS01000350.1"/>
</dbReference>
<proteinExistence type="predicted"/>
<reference evidence="3" key="1">
    <citation type="submission" date="2019-10" db="EMBL/GenBank/DDBJ databases">
        <title>Streptomyces sp. nov., a novel actinobacterium isolated from alkaline environment.</title>
        <authorList>
            <person name="Golinska P."/>
        </authorList>
    </citation>
    <scope>NUCLEOTIDE SEQUENCE [LARGE SCALE GENOMIC DNA]</scope>
    <source>
        <strain evidence="3">DSM 42108</strain>
    </source>
</reference>
<name>A0A7W3T4G0_9ACTN</name>